<evidence type="ECO:0000256" key="2">
    <source>
        <dbReference type="ARBA" id="ARBA00008835"/>
    </source>
</evidence>
<keyword evidence="5 7" id="KW-1133">Transmembrane helix</keyword>
<dbReference type="AlphaFoldDB" id="A0A395LMZ2"/>
<accession>A0A395LMZ2</accession>
<keyword evidence="7" id="KW-0653">Protein transport</keyword>
<dbReference type="EMBL" id="QRBB01000001">
    <property type="protein sequence ID" value="RDS78388.1"/>
    <property type="molecule type" value="Genomic_DNA"/>
</dbReference>
<dbReference type="GO" id="GO:0005886">
    <property type="term" value="C:plasma membrane"/>
    <property type="evidence" value="ECO:0007669"/>
    <property type="project" value="UniProtKB-SubCell"/>
</dbReference>
<dbReference type="RefSeq" id="WP_115492611.1">
    <property type="nucleotide sequence ID" value="NZ_JACHWW010000001.1"/>
</dbReference>
<organism evidence="8 9">
    <name type="scientific">Alteriqipengyuania lutimaris</name>
    <dbReference type="NCBI Taxonomy" id="1538146"/>
    <lineage>
        <taxon>Bacteria</taxon>
        <taxon>Pseudomonadati</taxon>
        <taxon>Pseudomonadota</taxon>
        <taxon>Alphaproteobacteria</taxon>
        <taxon>Sphingomonadales</taxon>
        <taxon>Erythrobacteraceae</taxon>
        <taxon>Alteriqipengyuania</taxon>
    </lineage>
</organism>
<dbReference type="PANTHER" id="PTHR30161:SF1">
    <property type="entry name" value="FLAGELLAR BIOSYNTHESIS PROTEIN FLHA-RELATED"/>
    <property type="match status" value="1"/>
</dbReference>
<evidence type="ECO:0000256" key="1">
    <source>
        <dbReference type="ARBA" id="ARBA00004651"/>
    </source>
</evidence>
<dbReference type="NCBIfam" id="TIGR01398">
    <property type="entry name" value="FlhA"/>
    <property type="match status" value="1"/>
</dbReference>
<keyword evidence="7" id="KW-1005">Bacterial flagellum biogenesis</keyword>
<comment type="caution">
    <text evidence="8">The sequence shown here is derived from an EMBL/GenBank/DDBJ whole genome shotgun (WGS) entry which is preliminary data.</text>
</comment>
<dbReference type="InterPro" id="IPR001712">
    <property type="entry name" value="T3SS_FHIPEP"/>
</dbReference>
<evidence type="ECO:0000256" key="4">
    <source>
        <dbReference type="ARBA" id="ARBA00022692"/>
    </source>
</evidence>
<feature type="transmembrane region" description="Helical" evidence="7">
    <location>
        <begin position="113"/>
        <end position="136"/>
    </location>
</feature>
<comment type="caution">
    <text evidence="7">Lacks conserved residue(s) required for the propagation of feature annotation.</text>
</comment>
<dbReference type="PIRSF" id="PIRSF005419">
    <property type="entry name" value="FlhA"/>
    <property type="match status" value="1"/>
</dbReference>
<evidence type="ECO:0000256" key="5">
    <source>
        <dbReference type="ARBA" id="ARBA00022989"/>
    </source>
</evidence>
<reference evidence="8 9" key="1">
    <citation type="submission" date="2018-07" db="EMBL/GenBank/DDBJ databases">
        <title>Erythrobacter nanhaiensis sp. nov., a novel member of the genus Erythrobacter isolated from the South China Sea.</title>
        <authorList>
            <person name="Chen X."/>
            <person name="Liu J."/>
        </authorList>
    </citation>
    <scope>NUCLEOTIDE SEQUENCE [LARGE SCALE GENOMIC DNA]</scope>
    <source>
        <strain evidence="8 9">S-5</strain>
    </source>
</reference>
<dbReference type="Gene3D" id="1.10.8.540">
    <property type="entry name" value="FHIPEP family, domain 3"/>
    <property type="match status" value="1"/>
</dbReference>
<dbReference type="OrthoDB" id="9759185at2"/>
<evidence type="ECO:0000313" key="9">
    <source>
        <dbReference type="Proteomes" id="UP000254101"/>
    </source>
</evidence>
<evidence type="ECO:0000256" key="3">
    <source>
        <dbReference type="ARBA" id="ARBA00022475"/>
    </source>
</evidence>
<keyword evidence="9" id="KW-1185">Reference proteome</keyword>
<feature type="transmembrane region" description="Helical" evidence="7">
    <location>
        <begin position="247"/>
        <end position="264"/>
    </location>
</feature>
<dbReference type="InterPro" id="IPR042193">
    <property type="entry name" value="FHIPEP_3"/>
</dbReference>
<gene>
    <name evidence="7 8" type="primary">flhA</name>
    <name evidence="8" type="ORF">DL238_12765</name>
</gene>
<protein>
    <recommendedName>
        <fullName evidence="7">Flagellar biosynthesis protein FlhA</fullName>
    </recommendedName>
</protein>
<dbReference type="PRINTS" id="PR00949">
    <property type="entry name" value="TYPE3IMAPROT"/>
</dbReference>
<feature type="transmembrane region" description="Helical" evidence="7">
    <location>
        <begin position="18"/>
        <end position="36"/>
    </location>
</feature>
<comment type="similarity">
    <text evidence="2 7">Belongs to the FHIPEP (flagella/HR/invasion proteins export pore) family.</text>
</comment>
<sequence>MPQQLTGFLDRIGANRDLALAIGVIGIIAMLILPMPAWLLDFGLAISITLSVMILMTSLFIEKPLQLSAFPTILLIATMLRLGLNLASTRLILGHGHEGPQAAGGVIGAFGQFLIGGETVIGLTIFIILVVINFVVITKGAGRIAEVAARFSLDAMPGKQMAIDADLGAGMISEEQARARRQELEAESGFFGAMDGASKFVKGDAIAGLLITAINVLVGLIVGVAIHGVEFGEAFTTYTLLTVGDGLVSQIPALIVSTAAGLLVSKGGMSGKTGNALGEQLGRYPKAFAMVSVLMGAFALLPGFPFLPFAFVSAASGYYGWWASRKHRTEAAREKAEAAQAEIASAETEEPIANTIAIDAVRVELGYGLLPIIKGSAAEPRLDDQVRALRRQMATDYGFVLPAVRIIDNMGLGAHDYRVFIRETEVAAGELRLDKLMVINPGGADVGLPGDPAREPVFGLPALWIDRELRDEAGLRNLTVVDCGTIVTTHLAELVKDNIAELLSYTETQKLLNEVHTEAEKLVADLVPAKISISGIQRILQNLLAEGVSIRDMATILEAIAETAPLTQNLTQITEHVRARLARQISAQQTRDGAIPILTLSADWDQHFAESIIGEGDDRHLAMAPSHLQRFITQVRELYDTLAASNEIPCILVSPTIRPFVRSIIERVRPATVVLSQNEIHPRTRVRSVGSIGQQIALEAP</sequence>
<dbReference type="InterPro" id="IPR025505">
    <property type="entry name" value="FHIPEP_CS"/>
</dbReference>
<dbReference type="Proteomes" id="UP000254101">
    <property type="component" value="Unassembled WGS sequence"/>
</dbReference>
<keyword evidence="8" id="KW-0966">Cell projection</keyword>
<dbReference type="InterPro" id="IPR042196">
    <property type="entry name" value="FHIPEP_4"/>
</dbReference>
<dbReference type="InterPro" id="IPR042194">
    <property type="entry name" value="FHIPEP_1"/>
</dbReference>
<dbReference type="Gene3D" id="3.40.50.12790">
    <property type="entry name" value="FHIPEP family, domain 4"/>
    <property type="match status" value="1"/>
</dbReference>
<feature type="transmembrane region" description="Helical" evidence="7">
    <location>
        <begin position="42"/>
        <end position="61"/>
    </location>
</feature>
<dbReference type="InterPro" id="IPR006301">
    <property type="entry name" value="FlhA"/>
</dbReference>
<feature type="transmembrane region" description="Helical" evidence="7">
    <location>
        <begin position="73"/>
        <end position="93"/>
    </location>
</feature>
<dbReference type="Gene3D" id="3.40.30.60">
    <property type="entry name" value="FHIPEP family, domain 1"/>
    <property type="match status" value="1"/>
</dbReference>
<keyword evidence="3 7" id="KW-1003">Cell membrane</keyword>
<dbReference type="GO" id="GO:0044780">
    <property type="term" value="P:bacterial-type flagellum assembly"/>
    <property type="evidence" value="ECO:0007669"/>
    <property type="project" value="InterPro"/>
</dbReference>
<dbReference type="GO" id="GO:0009306">
    <property type="term" value="P:protein secretion"/>
    <property type="evidence" value="ECO:0007669"/>
    <property type="project" value="InterPro"/>
</dbReference>
<proteinExistence type="inferred from homology"/>
<comment type="function">
    <text evidence="7">Required for formation of the rod structure of the flagellar apparatus. Together with FliI and FliH, may constitute the export apparatus of flagellin.</text>
</comment>
<dbReference type="Pfam" id="PF00771">
    <property type="entry name" value="FHIPEP"/>
    <property type="match status" value="1"/>
</dbReference>
<keyword evidence="7" id="KW-0813">Transport</keyword>
<keyword evidence="6 7" id="KW-0472">Membrane</keyword>
<comment type="subcellular location">
    <subcellularLocation>
        <location evidence="1 7">Cell membrane</location>
        <topology evidence="1 7">Multi-pass membrane protein</topology>
    </subcellularLocation>
</comment>
<name>A0A395LMZ2_9SPHN</name>
<dbReference type="PROSITE" id="PS00994">
    <property type="entry name" value="FHIPEP"/>
    <property type="match status" value="1"/>
</dbReference>
<keyword evidence="7" id="KW-1006">Bacterial flagellum protein export</keyword>
<keyword evidence="8" id="KW-0969">Cilium</keyword>
<evidence type="ECO:0000313" key="8">
    <source>
        <dbReference type="EMBL" id="RDS78388.1"/>
    </source>
</evidence>
<feature type="transmembrane region" description="Helical" evidence="7">
    <location>
        <begin position="206"/>
        <end position="227"/>
    </location>
</feature>
<keyword evidence="8" id="KW-0282">Flagellum</keyword>
<evidence type="ECO:0000256" key="7">
    <source>
        <dbReference type="RuleBase" id="RU364093"/>
    </source>
</evidence>
<evidence type="ECO:0000256" key="6">
    <source>
        <dbReference type="ARBA" id="ARBA00023136"/>
    </source>
</evidence>
<keyword evidence="4 7" id="KW-0812">Transmembrane</keyword>
<dbReference type="PANTHER" id="PTHR30161">
    <property type="entry name" value="FLAGELLAR EXPORT PROTEIN, MEMBRANE FLHA SUBUNIT-RELATED"/>
    <property type="match status" value="1"/>
</dbReference>